<evidence type="ECO:0000256" key="7">
    <source>
        <dbReference type="ARBA" id="ARBA00023015"/>
    </source>
</evidence>
<dbReference type="InterPro" id="IPR001841">
    <property type="entry name" value="Znf_RING"/>
</dbReference>
<feature type="region of interest" description="Disordered" evidence="13">
    <location>
        <begin position="514"/>
        <end position="540"/>
    </location>
</feature>
<evidence type="ECO:0000256" key="13">
    <source>
        <dbReference type="SAM" id="MobiDB-lite"/>
    </source>
</evidence>
<feature type="compositionally biased region" description="Low complexity" evidence="13">
    <location>
        <begin position="278"/>
        <end position="289"/>
    </location>
</feature>
<feature type="compositionally biased region" description="Basic and acidic residues" evidence="13">
    <location>
        <begin position="1434"/>
        <end position="1453"/>
    </location>
</feature>
<feature type="domain" description="RRM" evidence="15">
    <location>
        <begin position="125"/>
        <end position="208"/>
    </location>
</feature>
<dbReference type="InterPro" id="IPR034261">
    <property type="entry name" value="CNOT4_RRM"/>
</dbReference>
<dbReference type="Pfam" id="PF14570">
    <property type="entry name" value="zf-RING_4"/>
    <property type="match status" value="1"/>
</dbReference>
<dbReference type="SUPFAM" id="SSF57850">
    <property type="entry name" value="RING/U-box"/>
    <property type="match status" value="1"/>
</dbReference>
<dbReference type="GO" id="GO:0010557">
    <property type="term" value="P:positive regulation of macromolecule biosynthetic process"/>
    <property type="evidence" value="ECO:0007669"/>
    <property type="project" value="UniProtKB-ARBA"/>
</dbReference>
<dbReference type="InterPro" id="IPR039780">
    <property type="entry name" value="Mot2"/>
</dbReference>
<dbReference type="FunFam" id="3.30.70.330:FF:000257">
    <property type="entry name" value="CCR4-NOT core complex subunit Not4"/>
    <property type="match status" value="1"/>
</dbReference>
<dbReference type="PANTHER" id="PTHR12603">
    <property type="entry name" value="CCR4-NOT TRANSCRIPTION COMPLEX RELATED"/>
    <property type="match status" value="1"/>
</dbReference>
<feature type="compositionally biased region" description="Low complexity" evidence="13">
    <location>
        <begin position="1406"/>
        <end position="1424"/>
    </location>
</feature>
<evidence type="ECO:0008006" key="18">
    <source>
        <dbReference type="Google" id="ProtNLM"/>
    </source>
</evidence>
<dbReference type="Gene3D" id="3.30.70.330">
    <property type="match status" value="1"/>
</dbReference>
<feature type="region of interest" description="Disordered" evidence="13">
    <location>
        <begin position="408"/>
        <end position="480"/>
    </location>
</feature>
<feature type="region of interest" description="Disordered" evidence="13">
    <location>
        <begin position="1393"/>
        <end position="1468"/>
    </location>
</feature>
<keyword evidence="8" id="KW-0175">Coiled coil</keyword>
<feature type="compositionally biased region" description="Pro residues" evidence="13">
    <location>
        <begin position="1011"/>
        <end position="1020"/>
    </location>
</feature>
<dbReference type="RefSeq" id="XP_069229507.1">
    <property type="nucleotide sequence ID" value="XM_069373898.1"/>
</dbReference>
<evidence type="ECO:0000256" key="9">
    <source>
        <dbReference type="ARBA" id="ARBA00023163"/>
    </source>
</evidence>
<dbReference type="InterPro" id="IPR003954">
    <property type="entry name" value="RRM_euk-type"/>
</dbReference>
<dbReference type="GO" id="GO:0061630">
    <property type="term" value="F:ubiquitin protein ligase activity"/>
    <property type="evidence" value="ECO:0007669"/>
    <property type="project" value="UniProtKB-ARBA"/>
</dbReference>
<dbReference type="Proteomes" id="UP000803884">
    <property type="component" value="Unassembled WGS sequence"/>
</dbReference>
<feature type="compositionally biased region" description="Polar residues" evidence="13">
    <location>
        <begin position="514"/>
        <end position="534"/>
    </location>
</feature>
<feature type="compositionally biased region" description="Polar residues" evidence="13">
    <location>
        <begin position="465"/>
        <end position="480"/>
    </location>
</feature>
<feature type="compositionally biased region" description="Polar residues" evidence="13">
    <location>
        <begin position="1154"/>
        <end position="1163"/>
    </location>
</feature>
<evidence type="ECO:0000256" key="3">
    <source>
        <dbReference type="ARBA" id="ARBA00022723"/>
    </source>
</evidence>
<feature type="region of interest" description="Disordered" evidence="13">
    <location>
        <begin position="239"/>
        <end position="376"/>
    </location>
</feature>
<evidence type="ECO:0000256" key="5">
    <source>
        <dbReference type="ARBA" id="ARBA00022833"/>
    </source>
</evidence>
<feature type="region of interest" description="Disordered" evidence="13">
    <location>
        <begin position="660"/>
        <end position="1207"/>
    </location>
</feature>
<feature type="compositionally biased region" description="Basic and acidic residues" evidence="13">
    <location>
        <begin position="100"/>
        <end position="109"/>
    </location>
</feature>
<evidence type="ECO:0000256" key="11">
    <source>
        <dbReference type="PROSITE-ProRule" id="PRU00175"/>
    </source>
</evidence>
<keyword evidence="5" id="KW-0862">Zinc</keyword>
<keyword evidence="17" id="KW-1185">Reference proteome</keyword>
<name>A0AB34KRK4_9PEZI</name>
<dbReference type="CDD" id="cd16618">
    <property type="entry name" value="mRING-HC-C4C4_CNOT4"/>
    <property type="match status" value="1"/>
</dbReference>
<dbReference type="EMBL" id="JAAQHG020000014">
    <property type="protein sequence ID" value="KAL1586402.1"/>
    <property type="molecule type" value="Genomic_DNA"/>
</dbReference>
<dbReference type="SMART" id="SM00361">
    <property type="entry name" value="RRM_1"/>
    <property type="match status" value="1"/>
</dbReference>
<accession>A0AB34KRK4</accession>
<dbReference type="PROSITE" id="PS50102">
    <property type="entry name" value="RRM"/>
    <property type="match status" value="1"/>
</dbReference>
<feature type="compositionally biased region" description="Basic and acidic residues" evidence="13">
    <location>
        <begin position="817"/>
        <end position="833"/>
    </location>
</feature>
<dbReference type="InterPro" id="IPR000504">
    <property type="entry name" value="RRM_dom"/>
</dbReference>
<dbReference type="GeneID" id="96006736"/>
<gene>
    <name evidence="16" type="ORF">WHR41_05293</name>
</gene>
<keyword evidence="10" id="KW-0539">Nucleus</keyword>
<dbReference type="GO" id="GO:0030015">
    <property type="term" value="C:CCR4-NOT core complex"/>
    <property type="evidence" value="ECO:0007669"/>
    <property type="project" value="UniProtKB-ARBA"/>
</dbReference>
<proteinExistence type="predicted"/>
<feature type="compositionally biased region" description="Low complexity" evidence="13">
    <location>
        <begin position="677"/>
        <end position="688"/>
    </location>
</feature>
<evidence type="ECO:0000256" key="4">
    <source>
        <dbReference type="ARBA" id="ARBA00022771"/>
    </source>
</evidence>
<feature type="compositionally biased region" description="Polar residues" evidence="13">
    <location>
        <begin position="800"/>
        <end position="816"/>
    </location>
</feature>
<feature type="domain" description="RING-type" evidence="14">
    <location>
        <begin position="20"/>
        <end position="63"/>
    </location>
</feature>
<dbReference type="PANTHER" id="PTHR12603:SF0">
    <property type="entry name" value="CCR4-NOT TRANSCRIPTION COMPLEX SUBUNIT 4"/>
    <property type="match status" value="1"/>
</dbReference>
<feature type="compositionally biased region" description="Low complexity" evidence="13">
    <location>
        <begin position="770"/>
        <end position="781"/>
    </location>
</feature>
<comment type="subcellular location">
    <subcellularLocation>
        <location evidence="1">Nucleus</location>
    </subcellularLocation>
</comment>
<keyword evidence="2" id="KW-0678">Repressor</keyword>
<dbReference type="InterPro" id="IPR012677">
    <property type="entry name" value="Nucleotide-bd_a/b_plait_sf"/>
</dbReference>
<dbReference type="SMART" id="SM00360">
    <property type="entry name" value="RRM"/>
    <property type="match status" value="1"/>
</dbReference>
<feature type="compositionally biased region" description="Low complexity" evidence="13">
    <location>
        <begin position="738"/>
        <end position="751"/>
    </location>
</feature>
<dbReference type="Gene3D" id="3.30.40.10">
    <property type="entry name" value="Zinc/RING finger domain, C3HC4 (zinc finger)"/>
    <property type="match status" value="1"/>
</dbReference>
<evidence type="ECO:0000256" key="2">
    <source>
        <dbReference type="ARBA" id="ARBA00022491"/>
    </source>
</evidence>
<dbReference type="GO" id="GO:0000956">
    <property type="term" value="P:nuclear-transcribed mRNA catabolic process"/>
    <property type="evidence" value="ECO:0007669"/>
    <property type="project" value="UniProtKB-ARBA"/>
</dbReference>
<keyword evidence="6 12" id="KW-0694">RNA-binding</keyword>
<feature type="compositionally biased region" description="Polar residues" evidence="13">
    <location>
        <begin position="293"/>
        <end position="308"/>
    </location>
</feature>
<dbReference type="GO" id="GO:0003723">
    <property type="term" value="F:RNA binding"/>
    <property type="evidence" value="ECO:0007669"/>
    <property type="project" value="UniProtKB-UniRule"/>
</dbReference>
<keyword evidence="4 11" id="KW-0863">Zinc-finger</keyword>
<evidence type="ECO:0000256" key="8">
    <source>
        <dbReference type="ARBA" id="ARBA00023054"/>
    </source>
</evidence>
<evidence type="ECO:0000256" key="10">
    <source>
        <dbReference type="ARBA" id="ARBA00023242"/>
    </source>
</evidence>
<feature type="compositionally biased region" description="Basic and acidic residues" evidence="13">
    <location>
        <begin position="1082"/>
        <end position="1108"/>
    </location>
</feature>
<evidence type="ECO:0000256" key="1">
    <source>
        <dbReference type="ARBA" id="ARBA00004123"/>
    </source>
</evidence>
<evidence type="ECO:0000256" key="12">
    <source>
        <dbReference type="PROSITE-ProRule" id="PRU00176"/>
    </source>
</evidence>
<dbReference type="InterPro" id="IPR039515">
    <property type="entry name" value="NOT4_mRING-HC-C4C4"/>
</dbReference>
<comment type="caution">
    <text evidence="16">The sequence shown here is derived from an EMBL/GenBank/DDBJ whole genome shotgun (WGS) entry which is preliminary data.</text>
</comment>
<dbReference type="Pfam" id="PF00076">
    <property type="entry name" value="RRM_1"/>
    <property type="match status" value="1"/>
</dbReference>
<feature type="compositionally biased region" description="Low complexity" evidence="13">
    <location>
        <begin position="942"/>
        <end position="990"/>
    </location>
</feature>
<dbReference type="SUPFAM" id="SSF54928">
    <property type="entry name" value="RNA-binding domain, RBD"/>
    <property type="match status" value="1"/>
</dbReference>
<keyword evidence="9" id="KW-0804">Transcription</keyword>
<evidence type="ECO:0000313" key="16">
    <source>
        <dbReference type="EMBL" id="KAL1586402.1"/>
    </source>
</evidence>
<dbReference type="PROSITE" id="PS50089">
    <property type="entry name" value="ZF_RING_2"/>
    <property type="match status" value="1"/>
</dbReference>
<dbReference type="CDD" id="cd12438">
    <property type="entry name" value="RRM_CNOT4"/>
    <property type="match status" value="1"/>
</dbReference>
<sequence length="1468" mass="156498">MSKSIQQDSLIFDDDEEETCPLCVEEFDLTDKGFKPCPCGYQICQFCYNNVKNNMNGLCPACRRPYNDKDIEYKIITPEETAIHKARQVQKQKKTQQAQLKEKQKAEADSLSRKHLAGLRVVQKNLVYVTGLSPKLQEEELLQTLRGDTYFGQYGKIIKIVVSKARDRLDSVGVYVTYENKDDAQQCIHAVDGSPNGDRTLRAQFGTTKYCSAYLRGDACMNRNCMFLHEAGEAGESYSRADLSSMNAGSTQSGTSRPPPPQSQQPISAATPMARTASDQPRSPSSDRPALPSTASWASRPPQTQPSRAESRAASGSVGSPAVTAATPAPPPAQPEPSPASPTPEPATEAPPAPEEEPAPKPVQARKPRAPSPIRDFLKLFNPSDLCLEFSTANIPQNELNILTNYPALFDSDGGAKRRLRREKEEEQRRIEQEQASQLANVDAEDNPAMSGSMQLGGEPDDQQGLASTHEAASSSGQDATLDQRFQLGGVSSPAGISERGLTPQQHQQLLLQTMKSPSPSSQGSYLNQSNAFQSGHGVGHQRNVSRFSFANDSSASTAVKPVANQKLMSQQSSMMPPNAGGHFGGQQNAQGGQFFTSNVQGPPPGLKASGTPPVSGGMTFGQGHGFTTGGMQYGSNVGGRNANEEMMRDLLRGRNASIAGSDAAKHDPEFPPLAGSTTPSRRPSLSSMPQFMESRRSTPAIPPGLENEVASRRGTPTIPPGFSKPPTALPDLEGIGSRPSSRSSLRRAASGHVVPALPLRPGTPGGSAAGSRTASRAASPAKKDEDEVVHETPTRKSKGTTSKVLDQPSAPSNVESEGKRQSPEVKEDEKAAKPGPIKAPRSVADVVKSAKENKPSNVEAKGSQASTAAQQFGAKPQAGKASDEKTVESPEPEPAKDQARGQKEDSRPTPTTPAKTESKSDASKRKHPGKLDISAAVEKQTQAASTNAASTASPAEAGTSNKQNRAVSQATSVPSVPVSPSASASSPAVKNVPRTLRVIQTPTPKNEAPPSQPAPPMPAPAVAAIGKLPSRQPSVASMNPPGTPSSEHVSISDNISMTSTSQSRANTPPPPGGSRVGSAPIREKTKSQQKKDRQERAKAKEEEEKAKLMKNGNVIAEEPAQEAIVSRKKKSKKEKEPKPPKPKEPAQKIEPATANTTPTVSRPVSPGPKETEPQAKNEAPIPPPVQTSMPMQSPHEPSPPPTPTLSPAQIVAELRAAQPEIQKALDSLFRTSGAASLKPGQNILPKDLANPASWKTDFNIKLTKDEVEALLKGTVPAIQYGGEEGRIWDRGMVTPSGAHLRALNQELERRFLELEGALQGMPEELRWRPTKPQNETRFPAFDLDALKREFENVGARGVSVMEAMVQDGSSMKKGAFLVDEASRYINEFVMPPVTPPPSVGGGSNAGKQQAAGGAQQQVSAMQAEIVPAPSVDIAERQLQEGKRASEEKESSLKKQMRKNKKALGMGN</sequence>
<feature type="compositionally biased region" description="Basic and acidic residues" evidence="13">
    <location>
        <begin position="1134"/>
        <end position="1148"/>
    </location>
</feature>
<evidence type="ECO:0000259" key="15">
    <source>
        <dbReference type="PROSITE" id="PS50102"/>
    </source>
</evidence>
<reference evidence="16 17" key="1">
    <citation type="journal article" date="2020" name="Microbiol. Resour. Announc.">
        <title>Draft Genome Sequence of a Cladosporium Species Isolated from the Mesophotic Ascidian Didemnum maculosum.</title>
        <authorList>
            <person name="Gioti A."/>
            <person name="Siaperas R."/>
            <person name="Nikolaivits E."/>
            <person name="Le Goff G."/>
            <person name="Ouazzani J."/>
            <person name="Kotoulas G."/>
            <person name="Topakas E."/>
        </authorList>
    </citation>
    <scope>NUCLEOTIDE SEQUENCE [LARGE SCALE GENOMIC DNA]</scope>
    <source>
        <strain evidence="16 17">TM138-S3</strain>
    </source>
</reference>
<dbReference type="GO" id="GO:0008270">
    <property type="term" value="F:zinc ion binding"/>
    <property type="evidence" value="ECO:0007669"/>
    <property type="project" value="UniProtKB-KW"/>
</dbReference>
<dbReference type="InterPro" id="IPR013083">
    <property type="entry name" value="Znf_RING/FYVE/PHD"/>
</dbReference>
<dbReference type="InterPro" id="IPR035979">
    <property type="entry name" value="RBD_domain_sf"/>
</dbReference>
<feature type="compositionally biased region" description="Basic and acidic residues" evidence="13">
    <location>
        <begin position="782"/>
        <end position="795"/>
    </location>
</feature>
<feature type="region of interest" description="Disordered" evidence="13">
    <location>
        <begin position="88"/>
        <end position="109"/>
    </location>
</feature>
<protein>
    <recommendedName>
        <fullName evidence="18">CCR4-NOT core complex subunit Not4</fullName>
    </recommendedName>
</protein>
<evidence type="ECO:0000256" key="6">
    <source>
        <dbReference type="ARBA" id="ARBA00022884"/>
    </source>
</evidence>
<dbReference type="GO" id="GO:0051254">
    <property type="term" value="P:positive regulation of RNA metabolic process"/>
    <property type="evidence" value="ECO:0007669"/>
    <property type="project" value="UniProtKB-ARBA"/>
</dbReference>
<feature type="compositionally biased region" description="Polar residues" evidence="13">
    <location>
        <begin position="1045"/>
        <end position="1067"/>
    </location>
</feature>
<feature type="compositionally biased region" description="Basic and acidic residues" evidence="13">
    <location>
        <begin position="882"/>
        <end position="908"/>
    </location>
</feature>
<evidence type="ECO:0000259" key="14">
    <source>
        <dbReference type="PROSITE" id="PS50089"/>
    </source>
</evidence>
<evidence type="ECO:0000313" key="17">
    <source>
        <dbReference type="Proteomes" id="UP000803884"/>
    </source>
</evidence>
<organism evidence="16 17">
    <name type="scientific">Cladosporium halotolerans</name>
    <dbReference type="NCBI Taxonomy" id="1052096"/>
    <lineage>
        <taxon>Eukaryota</taxon>
        <taxon>Fungi</taxon>
        <taxon>Dikarya</taxon>
        <taxon>Ascomycota</taxon>
        <taxon>Pezizomycotina</taxon>
        <taxon>Dothideomycetes</taxon>
        <taxon>Dothideomycetidae</taxon>
        <taxon>Cladosporiales</taxon>
        <taxon>Cladosporiaceae</taxon>
        <taxon>Cladosporium</taxon>
    </lineage>
</organism>
<dbReference type="GO" id="GO:0005634">
    <property type="term" value="C:nucleus"/>
    <property type="evidence" value="ECO:0007669"/>
    <property type="project" value="UniProtKB-SubCell"/>
</dbReference>
<feature type="compositionally biased region" description="Basic and acidic residues" evidence="13">
    <location>
        <begin position="422"/>
        <end position="433"/>
    </location>
</feature>
<dbReference type="GO" id="GO:0016567">
    <property type="term" value="P:protein ubiquitination"/>
    <property type="evidence" value="ECO:0007669"/>
    <property type="project" value="TreeGrafter"/>
</dbReference>
<keyword evidence="7" id="KW-0805">Transcription regulation</keyword>
<dbReference type="FunFam" id="3.30.40.10:FF:000006">
    <property type="entry name" value="CCR4-NOT transcription complex subunit 4"/>
    <property type="match status" value="1"/>
</dbReference>
<keyword evidence="3" id="KW-0479">Metal-binding</keyword>
<feature type="compositionally biased region" description="Pro residues" evidence="13">
    <location>
        <begin position="328"/>
        <end position="353"/>
    </location>
</feature>